<dbReference type="Proteomes" id="UP000593910">
    <property type="component" value="Chromosome"/>
</dbReference>
<dbReference type="PANTHER" id="PTHR43687:SF1">
    <property type="entry name" value="FERREDOXIN III"/>
    <property type="match status" value="1"/>
</dbReference>
<keyword evidence="3" id="KW-0408">Iron</keyword>
<evidence type="ECO:0000256" key="5">
    <source>
        <dbReference type="SAM" id="Coils"/>
    </source>
</evidence>
<dbReference type="AlphaFoldDB" id="A0A7M1ATW5"/>
<dbReference type="EMBL" id="CP041165">
    <property type="protein sequence ID" value="QOP40857.1"/>
    <property type="molecule type" value="Genomic_DNA"/>
</dbReference>
<evidence type="ECO:0000256" key="4">
    <source>
        <dbReference type="ARBA" id="ARBA00023014"/>
    </source>
</evidence>
<dbReference type="InterPro" id="IPR050572">
    <property type="entry name" value="Fe-S_Ferredoxin"/>
</dbReference>
<dbReference type="SUPFAM" id="SSF54862">
    <property type="entry name" value="4Fe-4S ferredoxins"/>
    <property type="match status" value="2"/>
</dbReference>
<dbReference type="InterPro" id="IPR017900">
    <property type="entry name" value="4Fe4S_Fe_S_CS"/>
</dbReference>
<keyword evidence="8" id="KW-1185">Reference proteome</keyword>
<evidence type="ECO:0000313" key="8">
    <source>
        <dbReference type="Proteomes" id="UP000593910"/>
    </source>
</evidence>
<gene>
    <name evidence="7" type="ORF">FJR03_03525</name>
</gene>
<dbReference type="PROSITE" id="PS00198">
    <property type="entry name" value="4FE4S_FER_1"/>
    <property type="match status" value="2"/>
</dbReference>
<evidence type="ECO:0000256" key="1">
    <source>
        <dbReference type="ARBA" id="ARBA00022485"/>
    </source>
</evidence>
<protein>
    <submittedName>
        <fullName evidence="7">4Fe-4S dicluster domain-containing protein</fullName>
    </submittedName>
</protein>
<feature type="domain" description="4Fe-4S ferredoxin-type" evidence="6">
    <location>
        <begin position="38"/>
        <end position="67"/>
    </location>
</feature>
<dbReference type="Pfam" id="PF12838">
    <property type="entry name" value="Fer4_7"/>
    <property type="match status" value="1"/>
</dbReference>
<accession>A0A7M1ATW5</accession>
<evidence type="ECO:0000313" key="7">
    <source>
        <dbReference type="EMBL" id="QOP40857.1"/>
    </source>
</evidence>
<dbReference type="Gene3D" id="3.30.70.20">
    <property type="match status" value="2"/>
</dbReference>
<dbReference type="GO" id="GO:0051539">
    <property type="term" value="F:4 iron, 4 sulfur cluster binding"/>
    <property type="evidence" value="ECO:0007669"/>
    <property type="project" value="UniProtKB-KW"/>
</dbReference>
<dbReference type="Pfam" id="PF13237">
    <property type="entry name" value="Fer4_10"/>
    <property type="match status" value="1"/>
</dbReference>
<keyword evidence="4" id="KW-0411">Iron-sulfur</keyword>
<dbReference type="InterPro" id="IPR017896">
    <property type="entry name" value="4Fe4S_Fe-S-bd"/>
</dbReference>
<sequence>MINLNAGLCVRSLSIDSECDRCEVVCPTNAIVVQKGKALPAINFSECVTCGACGAVCPSEALTLDEFSPTDFFFDFVQEKDPLLSCRKNVPCIAALSVEHIISLAVLKKELVFDMGHCSECEIASTCKAQIEANFEEATYILEAMESDALISMEDVKYENAEQNTADRREFLNSLNLKNVAKARKSFEDEVQKATDELVEHNLQKTDIALLKKKIIPEKRKIFFTAIKRAPKPSQFHIIDATEVSFTSQKLMDEEACTACQMCYRVCPTGALSSDVKNSKIDFDPFLCIKCHICHDVCAPDAITLSSSYKVKEFFEPEVVNLIGFNVKRCNECNVIFSTTGDEKLCYRCKCEDEEARELWGITEKY</sequence>
<dbReference type="PROSITE" id="PS51379">
    <property type="entry name" value="4FE4S_FER_2"/>
    <property type="match status" value="3"/>
</dbReference>
<dbReference type="RefSeq" id="WP_193114279.1">
    <property type="nucleotide sequence ID" value="NZ_CP041165.1"/>
</dbReference>
<dbReference type="KEGG" id="smax:FJR03_03525"/>
<reference evidence="7 8" key="1">
    <citation type="submission" date="2019-06" db="EMBL/GenBank/DDBJ databases">
        <title>Sulfurimonas gotlandica sp. nov., a chemoautotrophic and psychrotolerant epsilonproteobacterium isolated from a pelagic redoxcline, and an emended description of the genus Sulfurimonas.</title>
        <authorList>
            <person name="Wang S."/>
            <person name="Jiang L."/>
            <person name="Shao Z."/>
        </authorList>
    </citation>
    <scope>NUCLEOTIDE SEQUENCE [LARGE SCALE GENOMIC DNA]</scope>
    <source>
        <strain evidence="7 8">B2</strain>
    </source>
</reference>
<keyword evidence="1" id="KW-0004">4Fe-4S</keyword>
<organism evidence="7 8">
    <name type="scientific">Sulfurimonas marina</name>
    <dbReference type="NCBI Taxonomy" id="2590551"/>
    <lineage>
        <taxon>Bacteria</taxon>
        <taxon>Pseudomonadati</taxon>
        <taxon>Campylobacterota</taxon>
        <taxon>Epsilonproteobacteria</taxon>
        <taxon>Campylobacterales</taxon>
        <taxon>Sulfurimonadaceae</taxon>
        <taxon>Sulfurimonas</taxon>
    </lineage>
</organism>
<feature type="domain" description="4Fe-4S ferredoxin-type" evidence="6">
    <location>
        <begin position="279"/>
        <end position="308"/>
    </location>
</feature>
<keyword evidence="2" id="KW-0479">Metal-binding</keyword>
<evidence type="ECO:0000259" key="6">
    <source>
        <dbReference type="PROSITE" id="PS51379"/>
    </source>
</evidence>
<feature type="coiled-coil region" evidence="5">
    <location>
        <begin position="177"/>
        <end position="204"/>
    </location>
</feature>
<evidence type="ECO:0000256" key="2">
    <source>
        <dbReference type="ARBA" id="ARBA00022723"/>
    </source>
</evidence>
<feature type="domain" description="4Fe-4S ferredoxin-type" evidence="6">
    <location>
        <begin position="248"/>
        <end position="277"/>
    </location>
</feature>
<keyword evidence="5" id="KW-0175">Coiled coil</keyword>
<dbReference type="PANTHER" id="PTHR43687">
    <property type="entry name" value="ADENYLYLSULFATE REDUCTASE, BETA SUBUNIT"/>
    <property type="match status" value="1"/>
</dbReference>
<proteinExistence type="predicted"/>
<dbReference type="GO" id="GO:0046872">
    <property type="term" value="F:metal ion binding"/>
    <property type="evidence" value="ECO:0007669"/>
    <property type="project" value="UniProtKB-KW"/>
</dbReference>
<name>A0A7M1ATW5_9BACT</name>
<evidence type="ECO:0000256" key="3">
    <source>
        <dbReference type="ARBA" id="ARBA00023004"/>
    </source>
</evidence>